<dbReference type="Proteomes" id="UP000287651">
    <property type="component" value="Unassembled WGS sequence"/>
</dbReference>
<organism evidence="1 2">
    <name type="scientific">Ensete ventricosum</name>
    <name type="common">Abyssinian banana</name>
    <name type="synonym">Musa ensete</name>
    <dbReference type="NCBI Taxonomy" id="4639"/>
    <lineage>
        <taxon>Eukaryota</taxon>
        <taxon>Viridiplantae</taxon>
        <taxon>Streptophyta</taxon>
        <taxon>Embryophyta</taxon>
        <taxon>Tracheophyta</taxon>
        <taxon>Spermatophyta</taxon>
        <taxon>Magnoliopsida</taxon>
        <taxon>Liliopsida</taxon>
        <taxon>Zingiberales</taxon>
        <taxon>Musaceae</taxon>
        <taxon>Ensete</taxon>
    </lineage>
</organism>
<evidence type="ECO:0000313" key="2">
    <source>
        <dbReference type="Proteomes" id="UP000287651"/>
    </source>
</evidence>
<dbReference type="EMBL" id="AMZH03006461">
    <property type="protein sequence ID" value="RRT63785.1"/>
    <property type="molecule type" value="Genomic_DNA"/>
</dbReference>
<protein>
    <submittedName>
        <fullName evidence="1">Uncharacterized protein</fullName>
    </submittedName>
</protein>
<sequence length="93" mass="11074">MSYPTYCGVQEQPQRHRRLNLHSASPLGLRQSYCPRLYSRHSELCIMKKIPQMHNYARTWTCWRKSTPRHTYRNSHTRRPLQGSTIAKYALGK</sequence>
<evidence type="ECO:0000313" key="1">
    <source>
        <dbReference type="EMBL" id="RRT63785.1"/>
    </source>
</evidence>
<gene>
    <name evidence="1" type="ORF">B296_00028385</name>
</gene>
<dbReference type="AlphaFoldDB" id="A0A426ZIJ9"/>
<reference evidence="1 2" key="1">
    <citation type="journal article" date="2014" name="Agronomy (Basel)">
        <title>A Draft Genome Sequence for Ensete ventricosum, the Drought-Tolerant Tree Against Hunger.</title>
        <authorList>
            <person name="Harrison J."/>
            <person name="Moore K.A."/>
            <person name="Paszkiewicz K."/>
            <person name="Jones T."/>
            <person name="Grant M."/>
            <person name="Ambacheew D."/>
            <person name="Muzemil S."/>
            <person name="Studholme D.J."/>
        </authorList>
    </citation>
    <scope>NUCLEOTIDE SEQUENCE [LARGE SCALE GENOMIC DNA]</scope>
</reference>
<accession>A0A426ZIJ9</accession>
<proteinExistence type="predicted"/>
<name>A0A426ZIJ9_ENSVE</name>
<comment type="caution">
    <text evidence="1">The sequence shown here is derived from an EMBL/GenBank/DDBJ whole genome shotgun (WGS) entry which is preliminary data.</text>
</comment>